<sequence length="237" mass="27945">MLDEPIRPIPTTVLMNANQERCYRNKINRKASDFHFLHQLQSLFQMTLFTKLQHNNAVTNPIHKLTFLFKITKKRITSFRSRILHKSMNQNIITPTRSFHPFLSHSLKHLTRFINLTSLEKSIQNTIIHNHPRTKPIILHLIKNPHTLIHPTTPTTTPNESPVSKLIRFITTLFKLIPHNYRIINLPNLTKNRQNRIISTHIRPKKILILLHLIKKRHRSNQITPRTKSMNTNIITP</sequence>
<evidence type="ECO:0000313" key="2">
    <source>
        <dbReference type="Proteomes" id="UP001058974"/>
    </source>
</evidence>
<keyword evidence="2" id="KW-1185">Reference proteome</keyword>
<gene>
    <name evidence="1" type="ORF">KIW84_036173</name>
</gene>
<dbReference type="Gramene" id="Psat03G0617300-T1">
    <property type="protein sequence ID" value="KAI5432330.1"/>
    <property type="gene ID" value="KIW84_036173"/>
</dbReference>
<organism evidence="1 2">
    <name type="scientific">Pisum sativum</name>
    <name type="common">Garden pea</name>
    <name type="synonym">Lathyrus oleraceus</name>
    <dbReference type="NCBI Taxonomy" id="3888"/>
    <lineage>
        <taxon>Eukaryota</taxon>
        <taxon>Viridiplantae</taxon>
        <taxon>Streptophyta</taxon>
        <taxon>Embryophyta</taxon>
        <taxon>Tracheophyta</taxon>
        <taxon>Spermatophyta</taxon>
        <taxon>Magnoliopsida</taxon>
        <taxon>eudicotyledons</taxon>
        <taxon>Gunneridae</taxon>
        <taxon>Pentapetalae</taxon>
        <taxon>rosids</taxon>
        <taxon>fabids</taxon>
        <taxon>Fabales</taxon>
        <taxon>Fabaceae</taxon>
        <taxon>Papilionoideae</taxon>
        <taxon>50 kb inversion clade</taxon>
        <taxon>NPAAA clade</taxon>
        <taxon>Hologalegina</taxon>
        <taxon>IRL clade</taxon>
        <taxon>Fabeae</taxon>
        <taxon>Lathyrus</taxon>
    </lineage>
</organism>
<proteinExistence type="predicted"/>
<comment type="caution">
    <text evidence="1">The sequence shown here is derived from an EMBL/GenBank/DDBJ whole genome shotgun (WGS) entry which is preliminary data.</text>
</comment>
<dbReference type="Proteomes" id="UP001058974">
    <property type="component" value="Chromosome 3"/>
</dbReference>
<evidence type="ECO:0000313" key="1">
    <source>
        <dbReference type="EMBL" id="KAI5432330.1"/>
    </source>
</evidence>
<protein>
    <submittedName>
        <fullName evidence="1">Uncharacterized protein</fullName>
    </submittedName>
</protein>
<accession>A0A9D4Y867</accession>
<reference evidence="1 2" key="1">
    <citation type="journal article" date="2022" name="Nat. Genet.">
        <title>Improved pea reference genome and pan-genome highlight genomic features and evolutionary characteristics.</title>
        <authorList>
            <person name="Yang T."/>
            <person name="Liu R."/>
            <person name="Luo Y."/>
            <person name="Hu S."/>
            <person name="Wang D."/>
            <person name="Wang C."/>
            <person name="Pandey M.K."/>
            <person name="Ge S."/>
            <person name="Xu Q."/>
            <person name="Li N."/>
            <person name="Li G."/>
            <person name="Huang Y."/>
            <person name="Saxena R.K."/>
            <person name="Ji Y."/>
            <person name="Li M."/>
            <person name="Yan X."/>
            <person name="He Y."/>
            <person name="Liu Y."/>
            <person name="Wang X."/>
            <person name="Xiang C."/>
            <person name="Varshney R.K."/>
            <person name="Ding H."/>
            <person name="Gao S."/>
            <person name="Zong X."/>
        </authorList>
    </citation>
    <scope>NUCLEOTIDE SEQUENCE [LARGE SCALE GENOMIC DNA]</scope>
    <source>
        <strain evidence="1 2">cv. Zhongwan 6</strain>
    </source>
</reference>
<dbReference type="EMBL" id="JAMSHJ010000003">
    <property type="protein sequence ID" value="KAI5432330.1"/>
    <property type="molecule type" value="Genomic_DNA"/>
</dbReference>
<name>A0A9D4Y867_PEA</name>
<dbReference type="AlphaFoldDB" id="A0A9D4Y867"/>